<feature type="compositionally biased region" description="Acidic residues" evidence="1">
    <location>
        <begin position="40"/>
        <end position="50"/>
    </location>
</feature>
<dbReference type="HOGENOM" id="CLU_2655934_0_0_1"/>
<dbReference type="AlphaFoldDB" id="A0A0C3DTL4"/>
<name>A0A0C3DTL4_9AGAM</name>
<dbReference type="EMBL" id="KN822072">
    <property type="protein sequence ID" value="KIM59524.1"/>
    <property type="molecule type" value="Genomic_DNA"/>
</dbReference>
<accession>A0A0C3DTL4</accession>
<organism evidence="2 3">
    <name type="scientific">Scleroderma citrinum Foug A</name>
    <dbReference type="NCBI Taxonomy" id="1036808"/>
    <lineage>
        <taxon>Eukaryota</taxon>
        <taxon>Fungi</taxon>
        <taxon>Dikarya</taxon>
        <taxon>Basidiomycota</taxon>
        <taxon>Agaricomycotina</taxon>
        <taxon>Agaricomycetes</taxon>
        <taxon>Agaricomycetidae</taxon>
        <taxon>Boletales</taxon>
        <taxon>Sclerodermatineae</taxon>
        <taxon>Sclerodermataceae</taxon>
        <taxon>Scleroderma</taxon>
    </lineage>
</organism>
<evidence type="ECO:0000313" key="2">
    <source>
        <dbReference type="EMBL" id="KIM59524.1"/>
    </source>
</evidence>
<protein>
    <submittedName>
        <fullName evidence="2">Uncharacterized protein</fullName>
    </submittedName>
</protein>
<dbReference type="Proteomes" id="UP000053989">
    <property type="component" value="Unassembled WGS sequence"/>
</dbReference>
<sequence>MHAPSDRALCASCTDSQPSFVTPDPTPESSHNAEHHPGLTDDEPIQESDEGLCSREPQPCVSYAPFSHSLTIVSVT</sequence>
<proteinExistence type="predicted"/>
<reference evidence="2 3" key="1">
    <citation type="submission" date="2014-04" db="EMBL/GenBank/DDBJ databases">
        <authorList>
            <consortium name="DOE Joint Genome Institute"/>
            <person name="Kuo A."/>
            <person name="Kohler A."/>
            <person name="Nagy L.G."/>
            <person name="Floudas D."/>
            <person name="Copeland A."/>
            <person name="Barry K.W."/>
            <person name="Cichocki N."/>
            <person name="Veneault-Fourrey C."/>
            <person name="LaButti K."/>
            <person name="Lindquist E.A."/>
            <person name="Lipzen A."/>
            <person name="Lundell T."/>
            <person name="Morin E."/>
            <person name="Murat C."/>
            <person name="Sun H."/>
            <person name="Tunlid A."/>
            <person name="Henrissat B."/>
            <person name="Grigoriev I.V."/>
            <person name="Hibbett D.S."/>
            <person name="Martin F."/>
            <person name="Nordberg H.P."/>
            <person name="Cantor M.N."/>
            <person name="Hua S.X."/>
        </authorList>
    </citation>
    <scope>NUCLEOTIDE SEQUENCE [LARGE SCALE GENOMIC DNA]</scope>
    <source>
        <strain evidence="2 3">Foug A</strain>
    </source>
</reference>
<reference evidence="3" key="2">
    <citation type="submission" date="2015-01" db="EMBL/GenBank/DDBJ databases">
        <title>Evolutionary Origins and Diversification of the Mycorrhizal Mutualists.</title>
        <authorList>
            <consortium name="DOE Joint Genome Institute"/>
            <consortium name="Mycorrhizal Genomics Consortium"/>
            <person name="Kohler A."/>
            <person name="Kuo A."/>
            <person name="Nagy L.G."/>
            <person name="Floudas D."/>
            <person name="Copeland A."/>
            <person name="Barry K.W."/>
            <person name="Cichocki N."/>
            <person name="Veneault-Fourrey C."/>
            <person name="LaButti K."/>
            <person name="Lindquist E.A."/>
            <person name="Lipzen A."/>
            <person name="Lundell T."/>
            <person name="Morin E."/>
            <person name="Murat C."/>
            <person name="Riley R."/>
            <person name="Ohm R."/>
            <person name="Sun H."/>
            <person name="Tunlid A."/>
            <person name="Henrissat B."/>
            <person name="Grigoriev I.V."/>
            <person name="Hibbett D.S."/>
            <person name="Martin F."/>
        </authorList>
    </citation>
    <scope>NUCLEOTIDE SEQUENCE [LARGE SCALE GENOMIC DNA]</scope>
    <source>
        <strain evidence="3">Foug A</strain>
    </source>
</reference>
<keyword evidence="3" id="KW-1185">Reference proteome</keyword>
<dbReference type="InParanoid" id="A0A0C3DTL4"/>
<evidence type="ECO:0000256" key="1">
    <source>
        <dbReference type="SAM" id="MobiDB-lite"/>
    </source>
</evidence>
<evidence type="ECO:0000313" key="3">
    <source>
        <dbReference type="Proteomes" id="UP000053989"/>
    </source>
</evidence>
<gene>
    <name evidence="2" type="ORF">SCLCIDRAFT_1217649</name>
</gene>
<feature type="region of interest" description="Disordered" evidence="1">
    <location>
        <begin position="1"/>
        <end position="56"/>
    </location>
</feature>